<dbReference type="AlphaFoldDB" id="A0AAV6VBF8"/>
<name>A0AAV6VBF8_9ARAC</name>
<keyword evidence="2" id="KW-1185">Reference proteome</keyword>
<reference evidence="1 2" key="1">
    <citation type="journal article" date="2022" name="Nat. Ecol. Evol.">
        <title>A masculinizing supergene underlies an exaggerated male reproductive morph in a spider.</title>
        <authorList>
            <person name="Hendrickx F."/>
            <person name="De Corte Z."/>
            <person name="Sonet G."/>
            <person name="Van Belleghem S.M."/>
            <person name="Kostlbacher S."/>
            <person name="Vangestel C."/>
        </authorList>
    </citation>
    <scope>NUCLEOTIDE SEQUENCE [LARGE SCALE GENOMIC DNA]</scope>
    <source>
        <strain evidence="1">W744_W776</strain>
    </source>
</reference>
<dbReference type="EMBL" id="JAFNEN010000114">
    <property type="protein sequence ID" value="KAG8193822.1"/>
    <property type="molecule type" value="Genomic_DNA"/>
</dbReference>
<comment type="caution">
    <text evidence="1">The sequence shown here is derived from an EMBL/GenBank/DDBJ whole genome shotgun (WGS) entry which is preliminary data.</text>
</comment>
<organism evidence="1 2">
    <name type="scientific">Oedothorax gibbosus</name>
    <dbReference type="NCBI Taxonomy" id="931172"/>
    <lineage>
        <taxon>Eukaryota</taxon>
        <taxon>Metazoa</taxon>
        <taxon>Ecdysozoa</taxon>
        <taxon>Arthropoda</taxon>
        <taxon>Chelicerata</taxon>
        <taxon>Arachnida</taxon>
        <taxon>Araneae</taxon>
        <taxon>Araneomorphae</taxon>
        <taxon>Entelegynae</taxon>
        <taxon>Araneoidea</taxon>
        <taxon>Linyphiidae</taxon>
        <taxon>Erigoninae</taxon>
        <taxon>Oedothorax</taxon>
    </lineage>
</organism>
<sequence>MENEFPPTTAVDTFPKVQGPVSLTSVWYSLRHSLKKVLHSPAQVPLSSLKSLDEQQVPLLSSPREFCIPRTSSSNDPVALVNTTKLDSKAAANNRNDDFILNLVKNPNGIVNSVF</sequence>
<proteinExistence type="predicted"/>
<gene>
    <name evidence="1" type="ORF">JTE90_029556</name>
</gene>
<accession>A0AAV6VBF8</accession>
<evidence type="ECO:0000313" key="2">
    <source>
        <dbReference type="Proteomes" id="UP000827092"/>
    </source>
</evidence>
<dbReference type="Proteomes" id="UP000827092">
    <property type="component" value="Unassembled WGS sequence"/>
</dbReference>
<protein>
    <submittedName>
        <fullName evidence="1">Uncharacterized protein</fullName>
    </submittedName>
</protein>
<evidence type="ECO:0000313" key="1">
    <source>
        <dbReference type="EMBL" id="KAG8193822.1"/>
    </source>
</evidence>